<evidence type="ECO:0000256" key="20">
    <source>
        <dbReference type="PROSITE-ProRule" id="PRU00175"/>
    </source>
</evidence>
<protein>
    <recommendedName>
        <fullName evidence="21">Cellulose synthase</fullName>
        <ecNumber evidence="21">2.4.1.12</ecNumber>
    </recommendedName>
</protein>
<dbReference type="GO" id="GO:0071555">
    <property type="term" value="P:cell wall organization"/>
    <property type="evidence" value="ECO:0007669"/>
    <property type="project" value="UniProtKB-KW"/>
</dbReference>
<evidence type="ECO:0000256" key="10">
    <source>
        <dbReference type="ARBA" id="ARBA00022771"/>
    </source>
</evidence>
<comment type="catalytic activity">
    <reaction evidence="17 21">
        <text>[(1-&gt;4)-beta-D-glucosyl](n) + UDP-alpha-D-glucose = [(1-&gt;4)-beta-D-glucosyl](n+1) + UDP + H(+)</text>
        <dbReference type="Rhea" id="RHEA:19929"/>
        <dbReference type="Rhea" id="RHEA-COMP:10033"/>
        <dbReference type="Rhea" id="RHEA-COMP:10034"/>
        <dbReference type="ChEBI" id="CHEBI:15378"/>
        <dbReference type="ChEBI" id="CHEBI:18246"/>
        <dbReference type="ChEBI" id="CHEBI:58223"/>
        <dbReference type="ChEBI" id="CHEBI:58885"/>
        <dbReference type="EC" id="2.4.1.12"/>
    </reaction>
</comment>
<dbReference type="SUPFAM" id="SSF53448">
    <property type="entry name" value="Nucleotide-diphospho-sugar transferases"/>
    <property type="match status" value="1"/>
</dbReference>
<accession>A0AAV1W6M0</accession>
<feature type="domain" description="RING-type" evidence="22">
    <location>
        <begin position="37"/>
        <end position="83"/>
    </location>
</feature>
<dbReference type="GO" id="GO:0016760">
    <property type="term" value="F:cellulose synthase (UDP-forming) activity"/>
    <property type="evidence" value="ECO:0007669"/>
    <property type="project" value="UniProtKB-EC"/>
</dbReference>
<keyword evidence="9 21" id="KW-0479">Metal-binding</keyword>
<comment type="cofactor">
    <cofactor evidence="21">
        <name>Zn(2+)</name>
        <dbReference type="ChEBI" id="CHEBI:29105"/>
    </cofactor>
    <text evidence="21">Binds 2 Zn(2+) ions per subunit.</text>
</comment>
<feature type="transmembrane region" description="Helical" evidence="21">
    <location>
        <begin position="611"/>
        <end position="631"/>
    </location>
</feature>
<evidence type="ECO:0000256" key="14">
    <source>
        <dbReference type="ARBA" id="ARBA00023136"/>
    </source>
</evidence>
<keyword evidence="11 21" id="KW-0862">Zinc</keyword>
<dbReference type="PANTHER" id="PTHR13301">
    <property type="entry name" value="X-BOX TRANSCRIPTION FACTOR-RELATED"/>
    <property type="match status" value="1"/>
</dbReference>
<reference evidence="23 24" key="1">
    <citation type="submission" date="2024-03" db="EMBL/GenBank/DDBJ databases">
        <authorList>
            <person name="Martinez-Hernandez J."/>
        </authorList>
    </citation>
    <scope>NUCLEOTIDE SEQUENCE [LARGE SCALE GENOMIC DNA]</scope>
</reference>
<dbReference type="FunFam" id="3.90.550.10:FF:000001">
    <property type="entry name" value="Cellulose synthase"/>
    <property type="match status" value="1"/>
</dbReference>
<feature type="transmembrane region" description="Helical" evidence="21">
    <location>
        <begin position="764"/>
        <end position="784"/>
    </location>
</feature>
<evidence type="ECO:0000256" key="1">
    <source>
        <dbReference type="ARBA" id="ARBA00001936"/>
    </source>
</evidence>
<dbReference type="Gene3D" id="3.90.550.10">
    <property type="entry name" value="Spore Coat Polysaccharide Biosynthesis Protein SpsA, Chain A"/>
    <property type="match status" value="1"/>
</dbReference>
<dbReference type="EMBL" id="CAXHTB010000004">
    <property type="protein sequence ID" value="CAL0304940.1"/>
    <property type="molecule type" value="Genomic_DNA"/>
</dbReference>
<dbReference type="InterPro" id="IPR027934">
    <property type="entry name" value="CES_Znf_RING"/>
</dbReference>
<dbReference type="PROSITE" id="PS50089">
    <property type="entry name" value="ZF_RING_2"/>
    <property type="match status" value="1"/>
</dbReference>
<proteinExistence type="inferred from homology"/>
<dbReference type="InterPro" id="IPR029044">
    <property type="entry name" value="Nucleotide-diphossugar_trans"/>
</dbReference>
<dbReference type="GO" id="GO:0008270">
    <property type="term" value="F:zinc ion binding"/>
    <property type="evidence" value="ECO:0007669"/>
    <property type="project" value="UniProtKB-KW"/>
</dbReference>
<feature type="binding site" evidence="19">
    <location>
        <position position="371"/>
    </location>
    <ligand>
        <name>Mn(2+)</name>
        <dbReference type="ChEBI" id="CHEBI:29035"/>
    </ligand>
</feature>
<keyword evidence="7 21" id="KW-0808">Transferase</keyword>
<dbReference type="Proteomes" id="UP001497480">
    <property type="component" value="Unassembled WGS sequence"/>
</dbReference>
<evidence type="ECO:0000256" key="17">
    <source>
        <dbReference type="ARBA" id="ARBA00048682"/>
    </source>
</evidence>
<keyword evidence="5 21" id="KW-1003">Cell membrane</keyword>
<dbReference type="InterPro" id="IPR013083">
    <property type="entry name" value="Znf_RING/FYVE/PHD"/>
</dbReference>
<feature type="binding site" evidence="18">
    <location>
        <position position="346"/>
    </location>
    <ligand>
        <name>UDP-alpha-D-glucose</name>
        <dbReference type="ChEBI" id="CHEBI:58885"/>
    </ligand>
</feature>
<organism evidence="23 24">
    <name type="scientific">Lupinus luteus</name>
    <name type="common">European yellow lupine</name>
    <dbReference type="NCBI Taxonomy" id="3873"/>
    <lineage>
        <taxon>Eukaryota</taxon>
        <taxon>Viridiplantae</taxon>
        <taxon>Streptophyta</taxon>
        <taxon>Embryophyta</taxon>
        <taxon>Tracheophyta</taxon>
        <taxon>Spermatophyta</taxon>
        <taxon>Magnoliopsida</taxon>
        <taxon>eudicotyledons</taxon>
        <taxon>Gunneridae</taxon>
        <taxon>Pentapetalae</taxon>
        <taxon>rosids</taxon>
        <taxon>fabids</taxon>
        <taxon>Fabales</taxon>
        <taxon>Fabaceae</taxon>
        <taxon>Papilionoideae</taxon>
        <taxon>50 kb inversion clade</taxon>
        <taxon>genistoids sensu lato</taxon>
        <taxon>core genistoids</taxon>
        <taxon>Genisteae</taxon>
        <taxon>Lupinus</taxon>
    </lineage>
</organism>
<evidence type="ECO:0000313" key="24">
    <source>
        <dbReference type="Proteomes" id="UP001497480"/>
    </source>
</evidence>
<evidence type="ECO:0000256" key="4">
    <source>
        <dbReference type="ARBA" id="ARBA00007548"/>
    </source>
</evidence>
<feature type="transmembrane region" description="Helical" evidence="21">
    <location>
        <begin position="693"/>
        <end position="714"/>
    </location>
</feature>
<evidence type="ECO:0000256" key="18">
    <source>
        <dbReference type="PIRSR" id="PIRSR605150-2"/>
    </source>
</evidence>
<comment type="caution">
    <text evidence="21">Lacks conserved residue(s) required for the propagation of feature annotation.</text>
</comment>
<gene>
    <name evidence="23" type="ORF">LLUT_LOCUS6000</name>
</gene>
<comment type="pathway">
    <text evidence="3 21">Glycan metabolism; plant cellulose biosynthesis.</text>
</comment>
<feature type="transmembrane region" description="Helical" evidence="21">
    <location>
        <begin position="734"/>
        <end position="752"/>
    </location>
</feature>
<dbReference type="Pfam" id="PF03552">
    <property type="entry name" value="Cellulose_synt"/>
    <property type="match status" value="1"/>
</dbReference>
<evidence type="ECO:0000256" key="19">
    <source>
        <dbReference type="PIRSR" id="PIRSR605150-3"/>
    </source>
</evidence>
<dbReference type="CDD" id="cd16617">
    <property type="entry name" value="mRING-HC-C4C4_CesA"/>
    <property type="match status" value="1"/>
</dbReference>
<evidence type="ECO:0000256" key="13">
    <source>
        <dbReference type="ARBA" id="ARBA00022989"/>
    </source>
</evidence>
<dbReference type="Gene3D" id="3.30.40.10">
    <property type="entry name" value="Zinc/RING finger domain, C3HC4 (zinc finger)"/>
    <property type="match status" value="1"/>
</dbReference>
<evidence type="ECO:0000256" key="15">
    <source>
        <dbReference type="ARBA" id="ARBA00023211"/>
    </source>
</evidence>
<keyword evidence="10 20" id="KW-0863">Zinc-finger</keyword>
<evidence type="ECO:0000256" key="6">
    <source>
        <dbReference type="ARBA" id="ARBA00022676"/>
    </source>
</evidence>
<comment type="cofactor">
    <cofactor evidence="1">
        <name>Mn(2+)</name>
        <dbReference type="ChEBI" id="CHEBI:29035"/>
    </cofactor>
</comment>
<dbReference type="GO" id="GO:0030244">
    <property type="term" value="P:cellulose biosynthetic process"/>
    <property type="evidence" value="ECO:0007669"/>
    <property type="project" value="UniProtKB-KW"/>
</dbReference>
<dbReference type="InterPro" id="IPR001841">
    <property type="entry name" value="Znf_RING"/>
</dbReference>
<evidence type="ECO:0000256" key="8">
    <source>
        <dbReference type="ARBA" id="ARBA00022692"/>
    </source>
</evidence>
<evidence type="ECO:0000256" key="3">
    <source>
        <dbReference type="ARBA" id="ARBA00004768"/>
    </source>
</evidence>
<comment type="caution">
    <text evidence="23">The sequence shown here is derived from an EMBL/GenBank/DDBJ whole genome shotgun (WGS) entry which is preliminary data.</text>
</comment>
<feature type="binding site" evidence="19">
    <location>
        <position position="347"/>
    </location>
    <ligand>
        <name>Mn(2+)</name>
        <dbReference type="ChEBI" id="CHEBI:29035"/>
    </ligand>
</feature>
<evidence type="ECO:0000313" key="23">
    <source>
        <dbReference type="EMBL" id="CAL0304940.1"/>
    </source>
</evidence>
<sequence>MEASAGLVAGSHNRNELVVIHGHEEHKPLKNLDGQVCEICGDGVGLTVDGDLFVACNECGFPVCRPCYEYERREGSQLCPQCKTRYKRLKGSLRVQGDEDEEDVDDIEHEFNIEDQKNKHGYVAEAMLHGKMSYGRGLEDDEHSQFPPVISGNHSRPVSGELSVASHGYGDQMLASSLHKRVHPYPMSEPGSAQWDEKKEDGWKDRMDDWKLQQGNLGPEPEEDPDSAMLDEARQPLSRKIPIASSKVNPYRMVIVARLVILAFFFRYRILNPVHDAMGLWLTSIVCEIWFAFSWILDQFPKWFPIERETYLDRLSISGGLDTEGNQLPRLVYVSREKRPGFQHHKKAGAMNALVRVSAVLTNAPFMLNLDCDHYVNNSKAAREAMCFLMDPQTGKKVCYVQFPQRFDGIDTHDRYANRNTVFFDINMKGLDGIQGPVYVGTGCCFRRQALYGYNPPKGPKRPKMVSCDCCPCFGSRKKLKHAKSDANGQAASLQGMDDDKEMLMSHMNFEKKFGQSSIFVTSTLMEEGGVPPSSSPAGLLKEAIHVISCGYEDKTEWGLELGWIYGSITEDILTGFKMHCRGWRSIYCNPRRPAFKGTAPINLSDRLNQISTFASLYFIGLFSSIIATGILELKWSGVSIEEWWRNEQFWVIGGVSAHLFAVIQGLLKVLAGIDTNFTVTSKATDDEDFGELYAFKWTTLLIPPTTILIINIVGVVAGISDAINNGYQSWGPLFGKLFFSFWVIVHLYPFLKGLMGRQNRTPTIVVIWSVLLASIFSLLWVRIDPFVMKTKGPDTKLCGINC</sequence>
<evidence type="ECO:0000256" key="7">
    <source>
        <dbReference type="ARBA" id="ARBA00022679"/>
    </source>
</evidence>
<evidence type="ECO:0000256" key="12">
    <source>
        <dbReference type="ARBA" id="ARBA00022916"/>
    </source>
</evidence>
<keyword evidence="24" id="KW-1185">Reference proteome</keyword>
<keyword evidence="15" id="KW-0464">Manganese</keyword>
<comment type="subcellular location">
    <subcellularLocation>
        <location evidence="2 21">Cell membrane</location>
        <topology evidence="2 21">Multi-pass membrane protein</topology>
    </subcellularLocation>
</comment>
<dbReference type="AlphaFoldDB" id="A0AAV1W6M0"/>
<keyword evidence="13 21" id="KW-1133">Transmembrane helix</keyword>
<keyword evidence="14 21" id="KW-0472">Membrane</keyword>
<comment type="similarity">
    <text evidence="4 21">Belongs to the glycosyltransferase 2 family. Plant cellulose synthase subfamily.</text>
</comment>
<name>A0AAV1W6M0_LUPLU</name>
<evidence type="ECO:0000256" key="5">
    <source>
        <dbReference type="ARBA" id="ARBA00022475"/>
    </source>
</evidence>
<dbReference type="InterPro" id="IPR005150">
    <property type="entry name" value="Cellulose_synth"/>
</dbReference>
<keyword evidence="6 21" id="KW-0328">Glycosyltransferase</keyword>
<evidence type="ECO:0000259" key="22">
    <source>
        <dbReference type="PROSITE" id="PS50089"/>
    </source>
</evidence>
<dbReference type="EC" id="2.4.1.12" evidence="21"/>
<feature type="transmembrane region" description="Helical" evidence="21">
    <location>
        <begin position="651"/>
        <end position="672"/>
    </location>
</feature>
<evidence type="ECO:0000256" key="11">
    <source>
        <dbReference type="ARBA" id="ARBA00022833"/>
    </source>
</evidence>
<evidence type="ECO:0000256" key="16">
    <source>
        <dbReference type="ARBA" id="ARBA00023316"/>
    </source>
</evidence>
<dbReference type="GO" id="GO:0005886">
    <property type="term" value="C:plasma membrane"/>
    <property type="evidence" value="ECO:0007669"/>
    <property type="project" value="UniProtKB-SubCell"/>
</dbReference>
<dbReference type="SUPFAM" id="SSF57850">
    <property type="entry name" value="RING/U-box"/>
    <property type="match status" value="1"/>
</dbReference>
<dbReference type="FunFam" id="3.30.40.10:FF:000031">
    <property type="entry name" value="Cellulose synthase"/>
    <property type="match status" value="1"/>
</dbReference>
<keyword evidence="12 21" id="KW-0135">Cellulose biosynthesis</keyword>
<evidence type="ECO:0000256" key="2">
    <source>
        <dbReference type="ARBA" id="ARBA00004651"/>
    </source>
</evidence>
<evidence type="ECO:0000256" key="21">
    <source>
        <dbReference type="RuleBase" id="RU361116"/>
    </source>
</evidence>
<keyword evidence="8 21" id="KW-0812">Transmembrane</keyword>
<keyword evidence="16 21" id="KW-0961">Cell wall biogenesis/degradation</keyword>
<dbReference type="Pfam" id="PF14569">
    <property type="entry name" value="zf-UDP"/>
    <property type="match status" value="1"/>
</dbReference>
<evidence type="ECO:0000256" key="9">
    <source>
        <dbReference type="ARBA" id="ARBA00022723"/>
    </source>
</evidence>